<dbReference type="Gene3D" id="1.10.260.40">
    <property type="entry name" value="lambda repressor-like DNA-binding domains"/>
    <property type="match status" value="1"/>
</dbReference>
<sequence>MNIGTAVKSLRKERGFGQRELAEKCDISVNALSQIETNATFPHKKTIEKICSALNIPVSYLLFFSIGDEDIPEDKKEAFNYLNGAVKNVLKDSMHE</sequence>
<name>A0A1Y1SXS9_9FLAO</name>
<dbReference type="PANTHER" id="PTHR46558:SF4">
    <property type="entry name" value="DNA-BIDING PHAGE PROTEIN"/>
    <property type="match status" value="1"/>
</dbReference>
<protein>
    <submittedName>
        <fullName evidence="3">HTH_3 family transcriptional regulator protein</fullName>
    </submittedName>
</protein>
<proteinExistence type="predicted"/>
<evidence type="ECO:0000313" key="3">
    <source>
        <dbReference type="EMBL" id="ORL43550.1"/>
    </source>
</evidence>
<organism evidence="3 4">
    <name type="scientific">Zunongwangia atlantica 22II14-10F7</name>
    <dbReference type="NCBI Taxonomy" id="1185767"/>
    <lineage>
        <taxon>Bacteria</taxon>
        <taxon>Pseudomonadati</taxon>
        <taxon>Bacteroidota</taxon>
        <taxon>Flavobacteriia</taxon>
        <taxon>Flavobacteriales</taxon>
        <taxon>Flavobacteriaceae</taxon>
        <taxon>Zunongwangia</taxon>
    </lineage>
</organism>
<dbReference type="EMBL" id="ARYN01000040">
    <property type="protein sequence ID" value="ORL43550.1"/>
    <property type="molecule type" value="Genomic_DNA"/>
</dbReference>
<dbReference type="Proteomes" id="UP000192746">
    <property type="component" value="Unassembled WGS sequence"/>
</dbReference>
<dbReference type="SMART" id="SM00530">
    <property type="entry name" value="HTH_XRE"/>
    <property type="match status" value="1"/>
</dbReference>
<evidence type="ECO:0000313" key="4">
    <source>
        <dbReference type="Proteomes" id="UP000192746"/>
    </source>
</evidence>
<evidence type="ECO:0000259" key="2">
    <source>
        <dbReference type="PROSITE" id="PS50943"/>
    </source>
</evidence>
<dbReference type="SUPFAM" id="SSF47413">
    <property type="entry name" value="lambda repressor-like DNA-binding domains"/>
    <property type="match status" value="1"/>
</dbReference>
<dbReference type="PROSITE" id="PS50943">
    <property type="entry name" value="HTH_CROC1"/>
    <property type="match status" value="1"/>
</dbReference>
<dbReference type="AlphaFoldDB" id="A0A1Y1SXS9"/>
<accession>A0A1Y1SXS9</accession>
<gene>
    <name evidence="3" type="ORF">IIF7_20266</name>
</gene>
<dbReference type="Pfam" id="PF01381">
    <property type="entry name" value="HTH_3"/>
    <property type="match status" value="1"/>
</dbReference>
<dbReference type="RefSeq" id="WP_084843505.1">
    <property type="nucleotide sequence ID" value="NZ_ARYN01000040.1"/>
</dbReference>
<dbReference type="OrthoDB" id="7859381at2"/>
<dbReference type="GO" id="GO:0003677">
    <property type="term" value="F:DNA binding"/>
    <property type="evidence" value="ECO:0007669"/>
    <property type="project" value="UniProtKB-KW"/>
</dbReference>
<dbReference type="PANTHER" id="PTHR46558">
    <property type="entry name" value="TRACRIPTIONAL REGULATORY PROTEIN-RELATED-RELATED"/>
    <property type="match status" value="1"/>
</dbReference>
<keyword evidence="1" id="KW-0238">DNA-binding</keyword>
<comment type="caution">
    <text evidence="3">The sequence shown here is derived from an EMBL/GenBank/DDBJ whole genome shotgun (WGS) entry which is preliminary data.</text>
</comment>
<reference evidence="3 4" key="1">
    <citation type="submission" date="2013-04" db="EMBL/GenBank/DDBJ databases">
        <title>Zunongwangia sp. 22II14-10F7 Genome Sequencing.</title>
        <authorList>
            <person name="Lai Q."/>
            <person name="Shao Z."/>
        </authorList>
    </citation>
    <scope>NUCLEOTIDE SEQUENCE [LARGE SCALE GENOMIC DNA]</scope>
    <source>
        <strain evidence="3 4">22II14-10F7</strain>
    </source>
</reference>
<dbReference type="STRING" id="1185767.IIF7_20266"/>
<keyword evidence="4" id="KW-1185">Reference proteome</keyword>
<evidence type="ECO:0000256" key="1">
    <source>
        <dbReference type="ARBA" id="ARBA00023125"/>
    </source>
</evidence>
<dbReference type="InterPro" id="IPR001387">
    <property type="entry name" value="Cro/C1-type_HTH"/>
</dbReference>
<feature type="domain" description="HTH cro/C1-type" evidence="2">
    <location>
        <begin position="7"/>
        <end position="61"/>
    </location>
</feature>
<dbReference type="CDD" id="cd00093">
    <property type="entry name" value="HTH_XRE"/>
    <property type="match status" value="1"/>
</dbReference>
<dbReference type="InterPro" id="IPR010982">
    <property type="entry name" value="Lambda_DNA-bd_dom_sf"/>
</dbReference>